<protein>
    <submittedName>
        <fullName evidence="1">Small ribosomal subunit biogenesis GTPase RsgA</fullName>
    </submittedName>
</protein>
<evidence type="ECO:0000313" key="1">
    <source>
        <dbReference type="EMBL" id="KAL1231591.1"/>
    </source>
</evidence>
<keyword evidence="2" id="KW-1185">Reference proteome</keyword>
<name>A0ABR3K8G7_TRISP</name>
<proteinExistence type="predicted"/>
<gene>
    <name evidence="1" type="ORF">TSPI_03179</name>
</gene>
<sequence>MTLKHSQLSTVHLNFHPIISVVQLSGEFELCTRTRRLKMRKKNLVLSDGIFVEKIQWQNDDSQVCYSLFCWVFVLDGVASCLDSLLLYTTSAVRCQRSHQRNEIKLKYTILHSFETCIFHKMNNVEKMV</sequence>
<dbReference type="EMBL" id="JBEUSY010000455">
    <property type="protein sequence ID" value="KAL1231591.1"/>
    <property type="molecule type" value="Genomic_DNA"/>
</dbReference>
<dbReference type="Proteomes" id="UP001558632">
    <property type="component" value="Unassembled WGS sequence"/>
</dbReference>
<evidence type="ECO:0000313" key="2">
    <source>
        <dbReference type="Proteomes" id="UP001558632"/>
    </source>
</evidence>
<accession>A0ABR3K8G7</accession>
<reference evidence="1 2" key="1">
    <citation type="submission" date="2024-07" db="EMBL/GenBank/DDBJ databases">
        <title>Enhanced genomic and transcriptomic resources for Trichinella pseudospiralis and T. spiralis underpin the discovery of pronounced molecular differences between stages and species.</title>
        <authorList>
            <person name="Pasi K.K."/>
            <person name="La Rosa G."/>
            <person name="Gomez-Morales M.A."/>
            <person name="Tosini F."/>
            <person name="Sumanam S."/>
            <person name="Young N.D."/>
            <person name="Chang B.C."/>
            <person name="Robin G.B."/>
        </authorList>
    </citation>
    <scope>NUCLEOTIDE SEQUENCE [LARGE SCALE GENOMIC DNA]</scope>
    <source>
        <strain evidence="1">ISS534</strain>
    </source>
</reference>
<organism evidence="1 2">
    <name type="scientific">Trichinella spiralis</name>
    <name type="common">Trichina worm</name>
    <dbReference type="NCBI Taxonomy" id="6334"/>
    <lineage>
        <taxon>Eukaryota</taxon>
        <taxon>Metazoa</taxon>
        <taxon>Ecdysozoa</taxon>
        <taxon>Nematoda</taxon>
        <taxon>Enoplea</taxon>
        <taxon>Dorylaimia</taxon>
        <taxon>Trichinellida</taxon>
        <taxon>Trichinellidae</taxon>
        <taxon>Trichinella</taxon>
    </lineage>
</organism>
<comment type="caution">
    <text evidence="1">The sequence shown here is derived from an EMBL/GenBank/DDBJ whole genome shotgun (WGS) entry which is preliminary data.</text>
</comment>